<evidence type="ECO:0000256" key="1">
    <source>
        <dbReference type="SAM" id="Phobius"/>
    </source>
</evidence>
<dbReference type="EMBL" id="OR343188">
    <property type="protein sequence ID" value="WNL49885.1"/>
    <property type="molecule type" value="Genomic_DNA"/>
</dbReference>
<keyword evidence="1 2" id="KW-0812">Transmembrane</keyword>
<keyword evidence="1" id="KW-1133">Transmembrane helix</keyword>
<evidence type="ECO:0000313" key="2">
    <source>
        <dbReference type="EMBL" id="WNL49885.1"/>
    </source>
</evidence>
<gene>
    <name evidence="2" type="ORF">MarFTMF_369</name>
</gene>
<name>A0AA96ELY5_9VIRU</name>
<protein>
    <submittedName>
        <fullName evidence="2">Transmembrane domain containing protein</fullName>
    </submittedName>
</protein>
<keyword evidence="1" id="KW-0472">Membrane</keyword>
<accession>A0AA96ELY5</accession>
<reference evidence="2" key="1">
    <citation type="submission" date="2023-07" db="EMBL/GenBank/DDBJ databases">
        <authorList>
            <person name="Xia Y."/>
        </authorList>
    </citation>
    <scope>NUCLEOTIDE SEQUENCE</scope>
    <source>
        <strain evidence="2">F</strain>
    </source>
</reference>
<sequence>MSPGFWYGLVAVVVLLIVGVIALFGILRFENDWTPKIPPWENKDGSFKEVKFDSSIPTPTEKPSLLQFGKADQNQPLWCIPTWYSVRYVDKNGKYGKLGPWSEQIISSCSVPGLGCNSCNSFLPILSIPSANSKFSANVHRQSKIFHPDIEGEIVGAFSPASNGWIFIDSENPNKDYAFCDGCKDCGSSNAVCT</sequence>
<feature type="transmembrane region" description="Helical" evidence="1">
    <location>
        <begin position="6"/>
        <end position="27"/>
    </location>
</feature>
<organism evidence="2">
    <name type="scientific">Marseillevirus sp</name>
    <dbReference type="NCBI Taxonomy" id="2809551"/>
    <lineage>
        <taxon>Viruses</taxon>
        <taxon>Varidnaviria</taxon>
        <taxon>Bamfordvirae</taxon>
        <taxon>Nucleocytoviricota</taxon>
        <taxon>Megaviricetes</taxon>
        <taxon>Pimascovirales</taxon>
        <taxon>Pimascovirales incertae sedis</taxon>
        <taxon>Marseilleviridae</taxon>
        <taxon>Marseillevirus</taxon>
    </lineage>
</organism>
<proteinExistence type="predicted"/>